<reference evidence="2" key="1">
    <citation type="journal article" date="2015" name="Nature">
        <title>Complex archaea that bridge the gap between prokaryotes and eukaryotes.</title>
        <authorList>
            <person name="Spang A."/>
            <person name="Saw J.H."/>
            <person name="Jorgensen S.L."/>
            <person name="Zaremba-Niedzwiedzka K."/>
            <person name="Martijn J."/>
            <person name="Lind A.E."/>
            <person name="van Eijk R."/>
            <person name="Schleper C."/>
            <person name="Guy L."/>
            <person name="Ettema T.J."/>
        </authorList>
    </citation>
    <scope>NUCLEOTIDE SEQUENCE</scope>
</reference>
<sequence length="734" mass="79534">MSGGLVTQLAADDNSIVSMSGGEALFQISASVNGIIYLDGTGFAVDETPLVEGDKLSNYGALIENGDYDYYDGRITGTLADGTALDTQFRVYNAGQYAGTADIIIGTPPVPVCHYKLMYDLNNDCRADLADLALLSQVWLIDCSVDPGHAECIPLDIDGDGFNANLDCDDSNPNIYPDAEEIWYDGINQNCDDESDYDQDQDGFDSVSHGGTDCDDTNPTIYLGATEIANDGIDQDCDGFDLEVSSGGMVWSSIDEPGEFVGDMSKYEVTNAKYCQFLNDAFGSGDITVGLDDFVYGADGFNTGADFVGDVYYDLIGPGYTYSGATNGGAARISYDGGVFTVDDAGFEDHPVTYVSWYGATAYCNYYGYRLPTEWEWQAVADHTEADPYDYGCGTDIDSIIANYSDSTHPDGTAAVGDFGVYGYGLSDMAGNVWEWTSSVSGIYRIVRGGSWYNADYYCDVTHRSSYSPSGTAGTVGFRVCRDSAPIIPMTWVSIDDPGVDDDGDGTPDHEGFTGEMSKYETTNAQYCEFLNAALASGDAYVDGNYVKGSNGSNVGSDFVDETYCRLDGPGYTDNGATNGGAARINYSGGFFTVDNGFDNHPLTYVSWYGSTAFCNYYGYRLPTEWEWQAVADYDGTFTYGCGTSINNSIANYQGSTHPDGTTVVGSFGTHGYGMCDMAGNVWEWTSSFLDPTYDSRITCGGCWDFPFDYCTVSNWYYGYSDSTYNYLSFRVCR</sequence>
<name>A0A0F9I308_9ZZZZ</name>
<dbReference type="PANTHER" id="PTHR23150">
    <property type="entry name" value="SULFATASE MODIFYING FACTOR 1, 2"/>
    <property type="match status" value="1"/>
</dbReference>
<accession>A0A0F9I308</accession>
<evidence type="ECO:0000259" key="1">
    <source>
        <dbReference type="Pfam" id="PF03781"/>
    </source>
</evidence>
<evidence type="ECO:0000313" key="2">
    <source>
        <dbReference type="EMBL" id="KKM21947.1"/>
    </source>
</evidence>
<protein>
    <recommendedName>
        <fullName evidence="1">Sulfatase-modifying factor enzyme-like domain-containing protein</fullName>
    </recommendedName>
</protein>
<dbReference type="InterPro" id="IPR051043">
    <property type="entry name" value="Sulfatase_Mod_Factor_Kinase"/>
</dbReference>
<comment type="caution">
    <text evidence="2">The sequence shown here is derived from an EMBL/GenBank/DDBJ whole genome shotgun (WGS) entry which is preliminary data.</text>
</comment>
<feature type="domain" description="Sulfatase-modifying factor enzyme-like" evidence="1">
    <location>
        <begin position="264"/>
        <end position="481"/>
    </location>
</feature>
<dbReference type="InterPro" id="IPR016187">
    <property type="entry name" value="CTDL_fold"/>
</dbReference>
<dbReference type="Pfam" id="PF03781">
    <property type="entry name" value="FGE-sulfatase"/>
    <property type="match status" value="2"/>
</dbReference>
<dbReference type="AlphaFoldDB" id="A0A0F9I308"/>
<dbReference type="Pfam" id="PF11617">
    <property type="entry name" value="Cu-binding_MopE"/>
    <property type="match status" value="2"/>
</dbReference>
<dbReference type="PANTHER" id="PTHR23150:SF19">
    <property type="entry name" value="FORMYLGLYCINE-GENERATING ENZYME"/>
    <property type="match status" value="1"/>
</dbReference>
<feature type="domain" description="Sulfatase-modifying factor enzyme-like" evidence="1">
    <location>
        <begin position="516"/>
        <end position="696"/>
    </location>
</feature>
<dbReference type="GO" id="GO:0120147">
    <property type="term" value="F:formylglycine-generating oxidase activity"/>
    <property type="evidence" value="ECO:0007669"/>
    <property type="project" value="TreeGrafter"/>
</dbReference>
<dbReference type="EMBL" id="LAZR01013440">
    <property type="protein sequence ID" value="KKM21947.1"/>
    <property type="molecule type" value="Genomic_DNA"/>
</dbReference>
<dbReference type="InterPro" id="IPR042095">
    <property type="entry name" value="SUMF_sf"/>
</dbReference>
<dbReference type="SUPFAM" id="SSF56436">
    <property type="entry name" value="C-type lectin-like"/>
    <property type="match status" value="2"/>
</dbReference>
<dbReference type="InterPro" id="IPR005532">
    <property type="entry name" value="SUMF_dom"/>
</dbReference>
<organism evidence="2">
    <name type="scientific">marine sediment metagenome</name>
    <dbReference type="NCBI Taxonomy" id="412755"/>
    <lineage>
        <taxon>unclassified sequences</taxon>
        <taxon>metagenomes</taxon>
        <taxon>ecological metagenomes</taxon>
    </lineage>
</organism>
<dbReference type="InterPro" id="IPR021655">
    <property type="entry name" value="Put_metal-bd"/>
</dbReference>
<dbReference type="Gene3D" id="3.90.1580.10">
    <property type="entry name" value="paralog of FGE (formylglycine-generating enzyme)"/>
    <property type="match status" value="2"/>
</dbReference>
<gene>
    <name evidence="2" type="ORF">LCGC14_1630320</name>
</gene>
<proteinExistence type="predicted"/>